<reference evidence="4" key="1">
    <citation type="submission" date="2016-06" db="UniProtKB">
        <authorList>
            <consortium name="WormBaseParasite"/>
        </authorList>
    </citation>
    <scope>IDENTIFICATION</scope>
</reference>
<gene>
    <name evidence="2" type="ORF">TCNE_LOCUS15309</name>
</gene>
<evidence type="ECO:0000256" key="1">
    <source>
        <dbReference type="SAM" id="MobiDB-lite"/>
    </source>
</evidence>
<protein>
    <submittedName>
        <fullName evidence="2 4">Uncharacterized protein</fullName>
    </submittedName>
</protein>
<name>A0A183V3I9_TOXCA</name>
<dbReference type="EMBL" id="UYWY01022769">
    <property type="protein sequence ID" value="VDM46630.1"/>
    <property type="molecule type" value="Genomic_DNA"/>
</dbReference>
<dbReference type="WBParaSite" id="TCNE_0001531001-mRNA-1">
    <property type="protein sequence ID" value="TCNE_0001531001-mRNA-1"/>
    <property type="gene ID" value="TCNE_0001531001"/>
</dbReference>
<dbReference type="AlphaFoldDB" id="A0A183V3I9"/>
<evidence type="ECO:0000313" key="3">
    <source>
        <dbReference type="Proteomes" id="UP000050794"/>
    </source>
</evidence>
<evidence type="ECO:0000313" key="4">
    <source>
        <dbReference type="WBParaSite" id="TCNE_0001531001-mRNA-1"/>
    </source>
</evidence>
<evidence type="ECO:0000313" key="2">
    <source>
        <dbReference type="EMBL" id="VDM46630.1"/>
    </source>
</evidence>
<accession>A0A183V3I9</accession>
<reference evidence="2 3" key="2">
    <citation type="submission" date="2018-11" db="EMBL/GenBank/DDBJ databases">
        <authorList>
            <consortium name="Pathogen Informatics"/>
        </authorList>
    </citation>
    <scope>NUCLEOTIDE SEQUENCE [LARGE SCALE GENOMIC DNA]</scope>
</reference>
<sequence>MSGDDPDPKRPQGCKRCFVAGRVELRTHFHKMASHKVEEYSSSLYSSVKQEMVKQEKCAEQKLSSVDDWKTEMECKRKVRAALPNFNMVMDVAPPFDLDISSSELDSSSSSSFDEFYEIAASHNLPMDVVGTESGQLVEKQEQSNNNSGERIGAAD</sequence>
<feature type="region of interest" description="Disordered" evidence="1">
    <location>
        <begin position="130"/>
        <end position="156"/>
    </location>
</feature>
<organism evidence="3 4">
    <name type="scientific">Toxocara canis</name>
    <name type="common">Canine roundworm</name>
    <dbReference type="NCBI Taxonomy" id="6265"/>
    <lineage>
        <taxon>Eukaryota</taxon>
        <taxon>Metazoa</taxon>
        <taxon>Ecdysozoa</taxon>
        <taxon>Nematoda</taxon>
        <taxon>Chromadorea</taxon>
        <taxon>Rhabditida</taxon>
        <taxon>Spirurina</taxon>
        <taxon>Ascaridomorpha</taxon>
        <taxon>Ascaridoidea</taxon>
        <taxon>Toxocaridae</taxon>
        <taxon>Toxocara</taxon>
    </lineage>
</organism>
<proteinExistence type="predicted"/>
<dbReference type="Proteomes" id="UP000050794">
    <property type="component" value="Unassembled WGS sequence"/>
</dbReference>
<keyword evidence="3" id="KW-1185">Reference proteome</keyword>